<comment type="subunit">
    <text evidence="9">The complex comprises the extracytoplasmic solute receptor protein and the two transmembrane proteins.</text>
</comment>
<evidence type="ECO:0000256" key="6">
    <source>
        <dbReference type="ARBA" id="ARBA00022989"/>
    </source>
</evidence>
<evidence type="ECO:0000256" key="9">
    <source>
        <dbReference type="RuleBase" id="RU369079"/>
    </source>
</evidence>
<comment type="subcellular location">
    <subcellularLocation>
        <location evidence="1 9">Cell inner membrane</location>
        <topology evidence="1 9">Multi-pass membrane protein</topology>
    </subcellularLocation>
</comment>
<evidence type="ECO:0000313" key="12">
    <source>
        <dbReference type="Proteomes" id="UP001157961"/>
    </source>
</evidence>
<dbReference type="Proteomes" id="UP001157961">
    <property type="component" value="Unassembled WGS sequence"/>
</dbReference>
<dbReference type="PANTHER" id="PTHR35011">
    <property type="entry name" value="2,3-DIKETO-L-GULONATE TRAP TRANSPORTER SMALL PERMEASE PROTEIN YIAM"/>
    <property type="match status" value="1"/>
</dbReference>
<evidence type="ECO:0000256" key="8">
    <source>
        <dbReference type="ARBA" id="ARBA00038436"/>
    </source>
</evidence>
<comment type="function">
    <text evidence="9">Part of the tripartite ATP-independent periplasmic (TRAP) transport system.</text>
</comment>
<keyword evidence="6 9" id="KW-1133">Transmembrane helix</keyword>
<feature type="transmembrane region" description="Helical" evidence="9">
    <location>
        <begin position="131"/>
        <end position="152"/>
    </location>
</feature>
<keyword evidence="2 9" id="KW-0813">Transport</keyword>
<protein>
    <recommendedName>
        <fullName evidence="9">TRAP transporter small permease protein</fullName>
    </recommendedName>
</protein>
<proteinExistence type="inferred from homology"/>
<comment type="similarity">
    <text evidence="8 9">Belongs to the TRAP transporter small permease family.</text>
</comment>
<keyword evidence="4 9" id="KW-0997">Cell inner membrane</keyword>
<feature type="transmembrane region" description="Helical" evidence="9">
    <location>
        <begin position="12"/>
        <end position="36"/>
    </location>
</feature>
<comment type="caution">
    <text evidence="9">Lacks conserved residue(s) required for the propagation of feature annotation.</text>
</comment>
<keyword evidence="5 9" id="KW-0812">Transmembrane</keyword>
<dbReference type="EMBL" id="FXTY01000005">
    <property type="protein sequence ID" value="SMP25005.1"/>
    <property type="molecule type" value="Genomic_DNA"/>
</dbReference>
<dbReference type="Pfam" id="PF04290">
    <property type="entry name" value="DctQ"/>
    <property type="match status" value="1"/>
</dbReference>
<evidence type="ECO:0000256" key="1">
    <source>
        <dbReference type="ARBA" id="ARBA00004429"/>
    </source>
</evidence>
<keyword evidence="3" id="KW-1003">Cell membrane</keyword>
<dbReference type="InterPro" id="IPR007387">
    <property type="entry name" value="TRAP_DctQ"/>
</dbReference>
<gene>
    <name evidence="11" type="ORF">SAMN06265373_10538</name>
</gene>
<evidence type="ECO:0000259" key="10">
    <source>
        <dbReference type="Pfam" id="PF04290"/>
    </source>
</evidence>
<evidence type="ECO:0000256" key="5">
    <source>
        <dbReference type="ARBA" id="ARBA00022692"/>
    </source>
</evidence>
<dbReference type="InterPro" id="IPR055348">
    <property type="entry name" value="DctQ"/>
</dbReference>
<evidence type="ECO:0000313" key="11">
    <source>
        <dbReference type="EMBL" id="SMP25005.1"/>
    </source>
</evidence>
<accession>A0ABY1P4G4</accession>
<reference evidence="11 12" key="1">
    <citation type="submission" date="2017-05" db="EMBL/GenBank/DDBJ databases">
        <authorList>
            <person name="Varghese N."/>
            <person name="Submissions S."/>
        </authorList>
    </citation>
    <scope>NUCLEOTIDE SEQUENCE [LARGE SCALE GENOMIC DNA]</scope>
    <source>
        <strain evidence="11 12">DSM 29734</strain>
    </source>
</reference>
<name>A0ABY1P4G4_9RHOB</name>
<evidence type="ECO:0000256" key="2">
    <source>
        <dbReference type="ARBA" id="ARBA00022448"/>
    </source>
</evidence>
<keyword evidence="7 9" id="KW-0472">Membrane</keyword>
<organism evidence="11 12">
    <name type="scientific">Shimia sagamensis</name>
    <dbReference type="NCBI Taxonomy" id="1566352"/>
    <lineage>
        <taxon>Bacteria</taxon>
        <taxon>Pseudomonadati</taxon>
        <taxon>Pseudomonadota</taxon>
        <taxon>Alphaproteobacteria</taxon>
        <taxon>Rhodobacterales</taxon>
        <taxon>Roseobacteraceae</taxon>
    </lineage>
</organism>
<dbReference type="RefSeq" id="WP_283426461.1">
    <property type="nucleotide sequence ID" value="NZ_FXTY01000005.1"/>
</dbReference>
<evidence type="ECO:0000256" key="3">
    <source>
        <dbReference type="ARBA" id="ARBA00022475"/>
    </source>
</evidence>
<dbReference type="PANTHER" id="PTHR35011:SF4">
    <property type="entry name" value="SLL1102 PROTEIN"/>
    <property type="match status" value="1"/>
</dbReference>
<comment type="caution">
    <text evidence="11">The sequence shown here is derived from an EMBL/GenBank/DDBJ whole genome shotgun (WGS) entry which is preliminary data.</text>
</comment>
<feature type="transmembrane region" description="Helical" evidence="9">
    <location>
        <begin position="87"/>
        <end position="111"/>
    </location>
</feature>
<keyword evidence="12" id="KW-1185">Reference proteome</keyword>
<feature type="domain" description="Tripartite ATP-independent periplasmic transporters DctQ component" evidence="10">
    <location>
        <begin position="27"/>
        <end position="156"/>
    </location>
</feature>
<evidence type="ECO:0000256" key="4">
    <source>
        <dbReference type="ARBA" id="ARBA00022519"/>
    </source>
</evidence>
<sequence length="169" mass="19015">MIIRIIDGITEFTGKLCAWTLFAVGFFITFEVLMRYVFNAPTIWVDEISRVLQVWVVYLGAAYVLKHREMVTIDVLLSNPNSVWRRLAETLAIIVLFIFAGTACYFGFQLWLKATMAGHTTDTYLAPPKMITHAPVWVGSALLMLQGAAQLYRVWAEPLPSDDVMGGAH</sequence>
<evidence type="ECO:0000256" key="7">
    <source>
        <dbReference type="ARBA" id="ARBA00023136"/>
    </source>
</evidence>